<organism evidence="2 3">
    <name type="scientific">Methylobacterium cerastii</name>
    <dbReference type="NCBI Taxonomy" id="932741"/>
    <lineage>
        <taxon>Bacteria</taxon>
        <taxon>Pseudomonadati</taxon>
        <taxon>Pseudomonadota</taxon>
        <taxon>Alphaproteobacteria</taxon>
        <taxon>Hyphomicrobiales</taxon>
        <taxon>Methylobacteriaceae</taxon>
        <taxon>Methylobacterium</taxon>
    </lineage>
</organism>
<proteinExistence type="predicted"/>
<keyword evidence="1" id="KW-0812">Transmembrane</keyword>
<feature type="transmembrane region" description="Helical" evidence="1">
    <location>
        <begin position="43"/>
        <end position="61"/>
    </location>
</feature>
<name>A0ABQ4QMY2_9HYPH</name>
<keyword evidence="1" id="KW-0472">Membrane</keyword>
<sequence length="68" mass="7409">MPYPVAIVFTLALLFVGLAAIGWWQDPAAPALSDWFVAKATEGGLWSGLLLFLVAAAFFAWRDGRTRP</sequence>
<evidence type="ECO:0000313" key="2">
    <source>
        <dbReference type="EMBL" id="GJD46621.1"/>
    </source>
</evidence>
<keyword evidence="3" id="KW-1185">Reference proteome</keyword>
<reference evidence="2 3" key="1">
    <citation type="journal article" date="2021" name="Front. Microbiol.">
        <title>Comprehensive Comparative Genomics and Phenotyping of Methylobacterium Species.</title>
        <authorList>
            <person name="Alessa O."/>
            <person name="Ogura Y."/>
            <person name="Fujitani Y."/>
            <person name="Takami H."/>
            <person name="Hayashi T."/>
            <person name="Sahin N."/>
            <person name="Tani A."/>
        </authorList>
    </citation>
    <scope>NUCLEOTIDE SEQUENCE [LARGE SCALE GENOMIC DNA]</scope>
    <source>
        <strain evidence="2 3">DSM 23679</strain>
    </source>
</reference>
<dbReference type="EMBL" id="BPQG01000082">
    <property type="protein sequence ID" value="GJD46621.1"/>
    <property type="molecule type" value="Genomic_DNA"/>
</dbReference>
<accession>A0ABQ4QMY2</accession>
<protein>
    <submittedName>
        <fullName evidence="2">Uncharacterized protein</fullName>
    </submittedName>
</protein>
<comment type="caution">
    <text evidence="2">The sequence shown here is derived from an EMBL/GenBank/DDBJ whole genome shotgun (WGS) entry which is preliminary data.</text>
</comment>
<evidence type="ECO:0000256" key="1">
    <source>
        <dbReference type="SAM" id="Phobius"/>
    </source>
</evidence>
<dbReference type="Proteomes" id="UP001055117">
    <property type="component" value="Unassembled WGS sequence"/>
</dbReference>
<evidence type="ECO:0000313" key="3">
    <source>
        <dbReference type="Proteomes" id="UP001055117"/>
    </source>
</evidence>
<keyword evidence="1" id="KW-1133">Transmembrane helix</keyword>
<gene>
    <name evidence="2" type="ORF">AFCDBAGC_4504</name>
</gene>